<comment type="caution">
    <text evidence="2">The sequence shown here is derived from an EMBL/GenBank/DDBJ whole genome shotgun (WGS) entry which is preliminary data.</text>
</comment>
<evidence type="ECO:0000313" key="3">
    <source>
        <dbReference type="Proteomes" id="UP000555728"/>
    </source>
</evidence>
<sequence>MPFDIVIETFRHWHAYTEEDLRAGERDPVPLLSSRLDASLDAPGMAERLADHPELLDQAIEGLVLEAQAGGILDDADAWGDAAAADLADRGWTRERTAPRRNGRQPAPPRRPQQPVSLRLRQEVQEMLSAPDVTARRAAGLGGAVSGLL</sequence>
<accession>A0A7W6WLS7</accession>
<feature type="region of interest" description="Disordered" evidence="1">
    <location>
        <begin position="88"/>
        <end position="116"/>
    </location>
</feature>
<name>A0A7W6WLS7_9PROT</name>
<feature type="compositionally biased region" description="Basic and acidic residues" evidence="1">
    <location>
        <begin position="88"/>
        <end position="98"/>
    </location>
</feature>
<organism evidence="2 3">
    <name type="scientific">Roseospira goensis</name>
    <dbReference type="NCBI Taxonomy" id="391922"/>
    <lineage>
        <taxon>Bacteria</taxon>
        <taxon>Pseudomonadati</taxon>
        <taxon>Pseudomonadota</taxon>
        <taxon>Alphaproteobacteria</taxon>
        <taxon>Rhodospirillales</taxon>
        <taxon>Rhodospirillaceae</taxon>
        <taxon>Roseospira</taxon>
    </lineage>
</organism>
<keyword evidence="3" id="KW-1185">Reference proteome</keyword>
<dbReference type="EMBL" id="JACIGI010000025">
    <property type="protein sequence ID" value="MBB4287023.1"/>
    <property type="molecule type" value="Genomic_DNA"/>
</dbReference>
<proteinExistence type="predicted"/>
<reference evidence="2 3" key="1">
    <citation type="submission" date="2020-08" db="EMBL/GenBank/DDBJ databases">
        <title>Genome sequencing of Purple Non-Sulfur Bacteria from various extreme environments.</title>
        <authorList>
            <person name="Mayer M."/>
        </authorList>
    </citation>
    <scope>NUCLEOTIDE SEQUENCE [LARGE SCALE GENOMIC DNA]</scope>
    <source>
        <strain evidence="2 3">JA135</strain>
    </source>
</reference>
<dbReference type="AlphaFoldDB" id="A0A7W6WLS7"/>
<evidence type="ECO:0000313" key="2">
    <source>
        <dbReference type="EMBL" id="MBB4287023.1"/>
    </source>
</evidence>
<gene>
    <name evidence="2" type="ORF">GGD88_002766</name>
</gene>
<dbReference type="Proteomes" id="UP000555728">
    <property type="component" value="Unassembled WGS sequence"/>
</dbReference>
<evidence type="ECO:0000256" key="1">
    <source>
        <dbReference type="SAM" id="MobiDB-lite"/>
    </source>
</evidence>
<protein>
    <submittedName>
        <fullName evidence="2">Uncharacterized protein</fullName>
    </submittedName>
</protein>